<accession>A0A926Y1V3</accession>
<proteinExistence type="predicted"/>
<dbReference type="InterPro" id="IPR029068">
    <property type="entry name" value="Glyas_Bleomycin-R_OHBP_Dase"/>
</dbReference>
<dbReference type="RefSeq" id="WP_190886204.1">
    <property type="nucleotide sequence ID" value="NZ_JACWZY010000004.1"/>
</dbReference>
<keyword evidence="3" id="KW-1185">Reference proteome</keyword>
<sequence length="245" mass="27553">MKILDIELHTTDLDATRLFYVRRLGLPMLSQSTNHLTVLIGWTRLTFRLVHHPVAPYHLAINVPRESLEVVMYYFDLAYLSTQAPGKTIADFTDWRAKACYFYDSTGNLLEFIARTDLSLDDPNLTFTDLFQGVSEVGMASEDVAYTAEQIHRRFGVMQFTKSQPQADFNAIGDDNGLFILSKVGRKWLFSDTSAGLNHCRIQFISKPGGAVQELYSYEVNRLPIGRTTAGFTSTTSSPVGTVTY</sequence>
<dbReference type="PROSITE" id="PS51819">
    <property type="entry name" value="VOC"/>
    <property type="match status" value="1"/>
</dbReference>
<evidence type="ECO:0000313" key="3">
    <source>
        <dbReference type="Proteomes" id="UP000598820"/>
    </source>
</evidence>
<dbReference type="InterPro" id="IPR037523">
    <property type="entry name" value="VOC_core"/>
</dbReference>
<dbReference type="SUPFAM" id="SSF54593">
    <property type="entry name" value="Glyoxalase/Bleomycin resistance protein/Dihydroxybiphenyl dioxygenase"/>
    <property type="match status" value="1"/>
</dbReference>
<dbReference type="EMBL" id="JACWZY010000004">
    <property type="protein sequence ID" value="MBD2700341.1"/>
    <property type="molecule type" value="Genomic_DNA"/>
</dbReference>
<feature type="domain" description="VOC" evidence="1">
    <location>
        <begin position="2"/>
        <end position="115"/>
    </location>
</feature>
<organism evidence="2 3">
    <name type="scientific">Spirosoma profusum</name>
    <dbReference type="NCBI Taxonomy" id="2771354"/>
    <lineage>
        <taxon>Bacteria</taxon>
        <taxon>Pseudomonadati</taxon>
        <taxon>Bacteroidota</taxon>
        <taxon>Cytophagia</taxon>
        <taxon>Cytophagales</taxon>
        <taxon>Cytophagaceae</taxon>
        <taxon>Spirosoma</taxon>
    </lineage>
</organism>
<name>A0A926Y1V3_9BACT</name>
<dbReference type="Gene3D" id="3.10.180.10">
    <property type="entry name" value="2,3-Dihydroxybiphenyl 1,2-Dioxygenase, domain 1"/>
    <property type="match status" value="1"/>
</dbReference>
<reference evidence="2" key="1">
    <citation type="submission" date="2020-09" db="EMBL/GenBank/DDBJ databases">
        <authorList>
            <person name="Kim M.K."/>
        </authorList>
    </citation>
    <scope>NUCLEOTIDE SEQUENCE</scope>
    <source>
        <strain evidence="2">BT702</strain>
    </source>
</reference>
<dbReference type="Proteomes" id="UP000598820">
    <property type="component" value="Unassembled WGS sequence"/>
</dbReference>
<comment type="caution">
    <text evidence="2">The sequence shown here is derived from an EMBL/GenBank/DDBJ whole genome shotgun (WGS) entry which is preliminary data.</text>
</comment>
<evidence type="ECO:0000259" key="1">
    <source>
        <dbReference type="PROSITE" id="PS51819"/>
    </source>
</evidence>
<dbReference type="AlphaFoldDB" id="A0A926Y1V3"/>
<evidence type="ECO:0000313" key="2">
    <source>
        <dbReference type="EMBL" id="MBD2700341.1"/>
    </source>
</evidence>
<gene>
    <name evidence="2" type="ORF">IC229_06830</name>
</gene>
<protein>
    <submittedName>
        <fullName evidence="2">Glyoxalase/bleomycin resistance/dioxygenase family protein</fullName>
    </submittedName>
</protein>